<evidence type="ECO:0000256" key="5">
    <source>
        <dbReference type="ARBA" id="ARBA00023136"/>
    </source>
</evidence>
<organism evidence="7 8">
    <name type="scientific">Sulfobacillus acidophilus</name>
    <dbReference type="NCBI Taxonomy" id="53633"/>
    <lineage>
        <taxon>Bacteria</taxon>
        <taxon>Bacillati</taxon>
        <taxon>Bacillota</taxon>
        <taxon>Clostridia</taxon>
        <taxon>Eubacteriales</taxon>
        <taxon>Clostridiales Family XVII. Incertae Sedis</taxon>
        <taxon>Sulfobacillus</taxon>
    </lineage>
</organism>
<dbReference type="PANTHER" id="PTHR23513">
    <property type="entry name" value="INTEGRAL MEMBRANE EFFLUX PROTEIN-RELATED"/>
    <property type="match status" value="1"/>
</dbReference>
<gene>
    <name evidence="7" type="ORF">C7B45_17605</name>
</gene>
<dbReference type="GO" id="GO:0022857">
    <property type="term" value="F:transmembrane transporter activity"/>
    <property type="evidence" value="ECO:0007669"/>
    <property type="project" value="InterPro"/>
</dbReference>
<keyword evidence="5 6" id="KW-0472">Membrane</keyword>
<comment type="caution">
    <text evidence="7">The sequence shown here is derived from an EMBL/GenBank/DDBJ whole genome shotgun (WGS) entry which is preliminary data.</text>
</comment>
<feature type="transmembrane region" description="Helical" evidence="6">
    <location>
        <begin position="228"/>
        <end position="247"/>
    </location>
</feature>
<sequence>MPVRVRGAVLMIFKNKNFVTFWMGSFVSGLGDAMFLLALSWMVIRATGSAATLGLLMAAMSVPQILLSLMGGVLIDRLDPKRFMTVSDAVRLAAMLFLVAVSFHGMPPLWSLFVVAVIFGMMDAGFWPAAAKFEQDLVAPDQYVQSNGSLMVASQTTQIVGPALAGVLAATGHFDVIIALNAATYGVSMACLTWVTTAHTMDAPSPAHTVSVLGDMTEGIRYVLRTPLLVVTSLAAFVVNACLAAVMDRNGSVTVHGRSTPVARAYGALAPVTR</sequence>
<evidence type="ECO:0008006" key="9">
    <source>
        <dbReference type="Google" id="ProtNLM"/>
    </source>
</evidence>
<evidence type="ECO:0000313" key="8">
    <source>
        <dbReference type="Proteomes" id="UP000241848"/>
    </source>
</evidence>
<evidence type="ECO:0000256" key="6">
    <source>
        <dbReference type="SAM" id="Phobius"/>
    </source>
</evidence>
<evidence type="ECO:0000256" key="4">
    <source>
        <dbReference type="ARBA" id="ARBA00022989"/>
    </source>
</evidence>
<evidence type="ECO:0000313" key="7">
    <source>
        <dbReference type="EMBL" id="PSR19906.1"/>
    </source>
</evidence>
<dbReference type="GO" id="GO:0005886">
    <property type="term" value="C:plasma membrane"/>
    <property type="evidence" value="ECO:0007669"/>
    <property type="project" value="UniProtKB-SubCell"/>
</dbReference>
<keyword evidence="3 6" id="KW-0812">Transmembrane</keyword>
<dbReference type="CDD" id="cd06173">
    <property type="entry name" value="MFS_MefA_like"/>
    <property type="match status" value="1"/>
</dbReference>
<protein>
    <recommendedName>
        <fullName evidence="9">Major facilitator superfamily (MFS) profile domain-containing protein</fullName>
    </recommendedName>
</protein>
<dbReference type="Pfam" id="PF07690">
    <property type="entry name" value="MFS_1"/>
    <property type="match status" value="1"/>
</dbReference>
<evidence type="ECO:0000256" key="2">
    <source>
        <dbReference type="ARBA" id="ARBA00022475"/>
    </source>
</evidence>
<feature type="transmembrane region" description="Helical" evidence="6">
    <location>
        <begin position="50"/>
        <end position="71"/>
    </location>
</feature>
<name>A0A2T2WCE8_9FIRM</name>
<keyword evidence="2" id="KW-1003">Cell membrane</keyword>
<feature type="transmembrane region" description="Helical" evidence="6">
    <location>
        <begin position="21"/>
        <end position="44"/>
    </location>
</feature>
<dbReference type="AlphaFoldDB" id="A0A2T2WCE8"/>
<dbReference type="Proteomes" id="UP000241848">
    <property type="component" value="Unassembled WGS sequence"/>
</dbReference>
<dbReference type="Gene3D" id="1.20.1250.20">
    <property type="entry name" value="MFS general substrate transporter like domains"/>
    <property type="match status" value="1"/>
</dbReference>
<accession>A0A2T2WCE8</accession>
<dbReference type="PANTHER" id="PTHR23513:SF6">
    <property type="entry name" value="MAJOR FACILITATOR SUPERFAMILY ASSOCIATED DOMAIN-CONTAINING PROTEIN"/>
    <property type="match status" value="1"/>
</dbReference>
<dbReference type="InterPro" id="IPR011701">
    <property type="entry name" value="MFS"/>
</dbReference>
<evidence type="ECO:0000256" key="1">
    <source>
        <dbReference type="ARBA" id="ARBA00004651"/>
    </source>
</evidence>
<reference evidence="7 8" key="1">
    <citation type="journal article" date="2014" name="BMC Genomics">
        <title>Comparison of environmental and isolate Sulfobacillus genomes reveals diverse carbon, sulfur, nitrogen, and hydrogen metabolisms.</title>
        <authorList>
            <person name="Justice N.B."/>
            <person name="Norman A."/>
            <person name="Brown C.T."/>
            <person name="Singh A."/>
            <person name="Thomas B.C."/>
            <person name="Banfield J.F."/>
        </authorList>
    </citation>
    <scope>NUCLEOTIDE SEQUENCE [LARGE SCALE GENOMIC DNA]</scope>
    <source>
        <strain evidence="7">AMDSBA3</strain>
    </source>
</reference>
<keyword evidence="4 6" id="KW-1133">Transmembrane helix</keyword>
<comment type="subcellular location">
    <subcellularLocation>
        <location evidence="1">Cell membrane</location>
        <topology evidence="1">Multi-pass membrane protein</topology>
    </subcellularLocation>
</comment>
<dbReference type="EMBL" id="PXYV01000118">
    <property type="protein sequence ID" value="PSR19906.1"/>
    <property type="molecule type" value="Genomic_DNA"/>
</dbReference>
<proteinExistence type="predicted"/>
<evidence type="ECO:0000256" key="3">
    <source>
        <dbReference type="ARBA" id="ARBA00022692"/>
    </source>
</evidence>
<dbReference type="SUPFAM" id="SSF103473">
    <property type="entry name" value="MFS general substrate transporter"/>
    <property type="match status" value="1"/>
</dbReference>
<dbReference type="InterPro" id="IPR036259">
    <property type="entry name" value="MFS_trans_sf"/>
</dbReference>